<accession>A0A430AFB8</accession>
<evidence type="ECO:0000256" key="1">
    <source>
        <dbReference type="ARBA" id="ARBA00010944"/>
    </source>
</evidence>
<dbReference type="EC" id="1.1.1.133" evidence="2"/>
<keyword evidence="2" id="KW-0521">NADP</keyword>
<dbReference type="PANTHER" id="PTHR10491">
    <property type="entry name" value="DTDP-4-DEHYDRORHAMNOSE REDUCTASE"/>
    <property type="match status" value="1"/>
</dbReference>
<dbReference type="GO" id="GO:0019305">
    <property type="term" value="P:dTDP-rhamnose biosynthetic process"/>
    <property type="evidence" value="ECO:0007669"/>
    <property type="project" value="UniProtKB-UniPathway"/>
</dbReference>
<dbReference type="EMBL" id="NGJZ01000003">
    <property type="protein sequence ID" value="RSU06443.1"/>
    <property type="molecule type" value="Genomic_DNA"/>
</dbReference>
<dbReference type="Gene3D" id="3.40.50.720">
    <property type="entry name" value="NAD(P)-binding Rossmann-like Domain"/>
    <property type="match status" value="1"/>
</dbReference>
<keyword evidence="2" id="KW-0560">Oxidoreductase</keyword>
<dbReference type="PANTHER" id="PTHR10491:SF4">
    <property type="entry name" value="METHIONINE ADENOSYLTRANSFERASE 2 SUBUNIT BETA"/>
    <property type="match status" value="1"/>
</dbReference>
<evidence type="ECO:0000256" key="2">
    <source>
        <dbReference type="RuleBase" id="RU364082"/>
    </source>
</evidence>
<dbReference type="Pfam" id="PF04321">
    <property type="entry name" value="RmlD_sub_bind"/>
    <property type="match status" value="1"/>
</dbReference>
<dbReference type="GO" id="GO:0008831">
    <property type="term" value="F:dTDP-4-dehydrorhamnose reductase activity"/>
    <property type="evidence" value="ECO:0007669"/>
    <property type="project" value="UniProtKB-EC"/>
</dbReference>
<evidence type="ECO:0000313" key="4">
    <source>
        <dbReference type="EMBL" id="RSU06443.1"/>
    </source>
</evidence>
<comment type="caution">
    <text evidence="4">The sequence shown here is derived from an EMBL/GenBank/DDBJ whole genome shotgun (WGS) entry which is preliminary data.</text>
</comment>
<name>A0A430AFB8_9ENTE</name>
<sequence length="299" mass="33641">MKKNTKPRPILILGSQGNLGSQIVKILREQNQTIVAWTRYDCNLFNAFEIEQKITQLYPAVVINTVAYNAVDACENQLSEQELAISLNCQLPAYLAQICHKIKAKLVHFSSNYVFSDNKTFYSETEQTNPINFYGLTKAQGEKAILSYKNTAFDFCILRVANLFGPLGTGQSSKPSFFDSIKDGAQKRDMLDVVADEKCCFTYTKDIATVLSHVLYEKSFYGIYHLINSGPALSWFDAATLYFDVIKEKTILQPICSTAFNRPATRPKTAVLVSTRSSLPTMRSFEHALIDYIQEISAD</sequence>
<dbReference type="SUPFAM" id="SSF51735">
    <property type="entry name" value="NAD(P)-binding Rossmann-fold domains"/>
    <property type="match status" value="1"/>
</dbReference>
<proteinExistence type="inferred from homology"/>
<keyword evidence="5" id="KW-1185">Reference proteome</keyword>
<evidence type="ECO:0000259" key="3">
    <source>
        <dbReference type="Pfam" id="PF04321"/>
    </source>
</evidence>
<comment type="similarity">
    <text evidence="1 2">Belongs to the dTDP-4-dehydrorhamnose reductase family.</text>
</comment>
<dbReference type="InterPro" id="IPR029903">
    <property type="entry name" value="RmlD-like-bd"/>
</dbReference>
<comment type="pathway">
    <text evidence="2">Carbohydrate biosynthesis; dTDP-L-rhamnose biosynthesis.</text>
</comment>
<gene>
    <name evidence="4" type="ORF">CBF30_09315</name>
</gene>
<feature type="domain" description="RmlD-like substrate binding" evidence="3">
    <location>
        <begin position="10"/>
        <end position="295"/>
    </location>
</feature>
<organism evidence="4 5">
    <name type="scientific">Vagococcus entomophilus</name>
    <dbReference type="NCBI Taxonomy" id="1160095"/>
    <lineage>
        <taxon>Bacteria</taxon>
        <taxon>Bacillati</taxon>
        <taxon>Bacillota</taxon>
        <taxon>Bacilli</taxon>
        <taxon>Lactobacillales</taxon>
        <taxon>Enterococcaceae</taxon>
        <taxon>Vagococcus</taxon>
    </lineage>
</organism>
<dbReference type="InterPro" id="IPR005913">
    <property type="entry name" value="dTDP_dehydrorham_reduct"/>
</dbReference>
<dbReference type="RefSeq" id="WP_126825708.1">
    <property type="nucleotide sequence ID" value="NZ_JBHLWU010000001.1"/>
</dbReference>
<dbReference type="AlphaFoldDB" id="A0A430AFB8"/>
<reference evidence="4 5" key="1">
    <citation type="submission" date="2017-05" db="EMBL/GenBank/DDBJ databases">
        <title>Vagococcus spp. assemblies.</title>
        <authorList>
            <person name="Gulvik C.A."/>
        </authorList>
    </citation>
    <scope>NUCLEOTIDE SEQUENCE [LARGE SCALE GENOMIC DNA]</scope>
    <source>
        <strain evidence="4 5">DSM 24756</strain>
    </source>
</reference>
<dbReference type="CDD" id="cd05254">
    <property type="entry name" value="dTDP_HR_like_SDR_e"/>
    <property type="match status" value="1"/>
</dbReference>
<dbReference type="UniPathway" id="UPA00124"/>
<comment type="function">
    <text evidence="2">Catalyzes the reduction of dTDP-6-deoxy-L-lyxo-4-hexulose to yield dTDP-L-rhamnose.</text>
</comment>
<dbReference type="InterPro" id="IPR036291">
    <property type="entry name" value="NAD(P)-bd_dom_sf"/>
</dbReference>
<dbReference type="Proteomes" id="UP000288669">
    <property type="component" value="Unassembled WGS sequence"/>
</dbReference>
<protein>
    <recommendedName>
        <fullName evidence="2">dTDP-4-dehydrorhamnose reductase</fullName>
        <ecNumber evidence="2">1.1.1.133</ecNumber>
    </recommendedName>
</protein>
<dbReference type="OrthoDB" id="9803892at2"/>
<evidence type="ECO:0000313" key="5">
    <source>
        <dbReference type="Proteomes" id="UP000288669"/>
    </source>
</evidence>
<dbReference type="Gene3D" id="3.90.25.10">
    <property type="entry name" value="UDP-galactose 4-epimerase, domain 1"/>
    <property type="match status" value="1"/>
</dbReference>